<evidence type="ECO:0000313" key="9">
    <source>
        <dbReference type="Proteomes" id="UP000193920"/>
    </source>
</evidence>
<reference evidence="8 9" key="1">
    <citation type="submission" date="2016-08" db="EMBL/GenBank/DDBJ databases">
        <title>A Parts List for Fungal Cellulosomes Revealed by Comparative Genomics.</title>
        <authorList>
            <consortium name="DOE Joint Genome Institute"/>
            <person name="Haitjema C.H."/>
            <person name="Gilmore S.P."/>
            <person name="Henske J.K."/>
            <person name="Solomon K.V."/>
            <person name="De Groot R."/>
            <person name="Kuo A."/>
            <person name="Mondo S.J."/>
            <person name="Salamov A.A."/>
            <person name="Labutti K."/>
            <person name="Zhao Z."/>
            <person name="Chiniquy J."/>
            <person name="Barry K."/>
            <person name="Brewer H.M."/>
            <person name="Purvine S.O."/>
            <person name="Wright A.T."/>
            <person name="Boxma B."/>
            <person name="Van Alen T."/>
            <person name="Hackstein J.H."/>
            <person name="Baker S.E."/>
            <person name="Grigoriev I.V."/>
            <person name="O'Malley M.A."/>
        </authorList>
    </citation>
    <scope>NUCLEOTIDE SEQUENCE [LARGE SCALE GENOMIC DNA]</scope>
    <source>
        <strain evidence="8 9">G1</strain>
    </source>
</reference>
<dbReference type="EMBL" id="MCOG01000050">
    <property type="protein sequence ID" value="ORY66695.1"/>
    <property type="molecule type" value="Genomic_DNA"/>
</dbReference>
<dbReference type="PANTHER" id="PTHR48249:SF3">
    <property type="entry name" value="MEDIATOR OF RNA POLYMERASE II TRANSCRIPTION SUBUNIT 13"/>
    <property type="match status" value="1"/>
</dbReference>
<name>A0A1Y2E749_9FUNG</name>
<keyword evidence="9" id="KW-1185">Reference proteome</keyword>
<sequence>MNSTMLEDNSVTNIFSLKGVTKIKWKRYYYVYTNDINKNISNSFQPLELGLQRDPILSAYLNLISNGVLCVWINGQFNNDNIGKSTKFLSKSNNFKLNYLMDINKTNESVKDDLNNNLEEKYKELWIFQYNNESNIDQKYIERLTELESGEFNFELLNTLFIQDSSYEFIEYHLFIKAIYNI</sequence>
<organism evidence="8 9">
    <name type="scientific">Neocallimastix californiae</name>
    <dbReference type="NCBI Taxonomy" id="1754190"/>
    <lineage>
        <taxon>Eukaryota</taxon>
        <taxon>Fungi</taxon>
        <taxon>Fungi incertae sedis</taxon>
        <taxon>Chytridiomycota</taxon>
        <taxon>Chytridiomycota incertae sedis</taxon>
        <taxon>Neocallimastigomycetes</taxon>
        <taxon>Neocallimastigales</taxon>
        <taxon>Neocallimastigaceae</taxon>
        <taxon>Neocallimastix</taxon>
    </lineage>
</organism>
<dbReference type="AlphaFoldDB" id="A0A1Y2E749"/>
<evidence type="ECO:0000256" key="5">
    <source>
        <dbReference type="ARBA" id="ARBA00023015"/>
    </source>
</evidence>
<evidence type="ECO:0000256" key="4">
    <source>
        <dbReference type="ARBA" id="ARBA00022491"/>
    </source>
</evidence>
<evidence type="ECO:0000256" key="3">
    <source>
        <dbReference type="ARBA" id="ARBA00019618"/>
    </source>
</evidence>
<evidence type="ECO:0000313" key="8">
    <source>
        <dbReference type="EMBL" id="ORY66695.1"/>
    </source>
</evidence>
<dbReference type="GO" id="GO:0003713">
    <property type="term" value="F:transcription coactivator activity"/>
    <property type="evidence" value="ECO:0007669"/>
    <property type="project" value="TreeGrafter"/>
</dbReference>
<dbReference type="PANTHER" id="PTHR48249">
    <property type="entry name" value="MEDIATOR OF RNA POLYMERASE II TRANSCRIPTION SUBUNIT 13"/>
    <property type="match status" value="1"/>
</dbReference>
<dbReference type="STRING" id="1754190.A0A1Y2E749"/>
<dbReference type="Proteomes" id="UP000193920">
    <property type="component" value="Unassembled WGS sequence"/>
</dbReference>
<proteinExistence type="inferred from homology"/>
<dbReference type="GO" id="GO:0016592">
    <property type="term" value="C:mediator complex"/>
    <property type="evidence" value="ECO:0007669"/>
    <property type="project" value="TreeGrafter"/>
</dbReference>
<keyword evidence="5" id="KW-0805">Transcription regulation</keyword>
<dbReference type="InterPro" id="IPR051139">
    <property type="entry name" value="Mediator_complx_sub13"/>
</dbReference>
<comment type="caution">
    <text evidence="8">The sequence shown here is derived from an EMBL/GenBank/DDBJ whole genome shotgun (WGS) entry which is preliminary data.</text>
</comment>
<evidence type="ECO:0000256" key="6">
    <source>
        <dbReference type="ARBA" id="ARBA00023163"/>
    </source>
</evidence>
<gene>
    <name evidence="8" type="ORF">LY90DRAFT_667867</name>
</gene>
<dbReference type="OrthoDB" id="103819at2759"/>
<evidence type="ECO:0000256" key="2">
    <source>
        <dbReference type="ARBA" id="ARBA00009354"/>
    </source>
</evidence>
<accession>A0A1Y2E749</accession>
<protein>
    <recommendedName>
        <fullName evidence="3">Mediator of RNA polymerase II transcription subunit 13</fullName>
    </recommendedName>
</protein>
<evidence type="ECO:0000256" key="1">
    <source>
        <dbReference type="ARBA" id="ARBA00004123"/>
    </source>
</evidence>
<comment type="similarity">
    <text evidence="2">Belongs to the Mediator complex subunit 13 family.</text>
</comment>
<comment type="subcellular location">
    <subcellularLocation>
        <location evidence="1">Nucleus</location>
    </subcellularLocation>
</comment>
<keyword evidence="6" id="KW-0804">Transcription</keyword>
<keyword evidence="7" id="KW-0539">Nucleus</keyword>
<dbReference type="GO" id="GO:0045944">
    <property type="term" value="P:positive regulation of transcription by RNA polymerase II"/>
    <property type="evidence" value="ECO:0007669"/>
    <property type="project" value="TreeGrafter"/>
</dbReference>
<keyword evidence="4" id="KW-0678">Repressor</keyword>
<evidence type="ECO:0000256" key="7">
    <source>
        <dbReference type="ARBA" id="ARBA00023242"/>
    </source>
</evidence>